<comment type="caution">
    <text evidence="10">The sequence shown here is derived from an EMBL/GenBank/DDBJ whole genome shotgun (WGS) entry which is preliminary data.</text>
</comment>
<feature type="domain" description="Wax synthase" evidence="9">
    <location>
        <begin position="386"/>
        <end position="490"/>
    </location>
</feature>
<reference evidence="10" key="1">
    <citation type="journal article" date="2023" name="Mol. Phylogenet. Evol.">
        <title>Genome-scale phylogeny and comparative genomics of the fungal order Sordariales.</title>
        <authorList>
            <person name="Hensen N."/>
            <person name="Bonometti L."/>
            <person name="Westerberg I."/>
            <person name="Brannstrom I.O."/>
            <person name="Guillou S."/>
            <person name="Cros-Aarteil S."/>
            <person name="Calhoun S."/>
            <person name="Haridas S."/>
            <person name="Kuo A."/>
            <person name="Mondo S."/>
            <person name="Pangilinan J."/>
            <person name="Riley R."/>
            <person name="LaButti K."/>
            <person name="Andreopoulos B."/>
            <person name="Lipzen A."/>
            <person name="Chen C."/>
            <person name="Yan M."/>
            <person name="Daum C."/>
            <person name="Ng V."/>
            <person name="Clum A."/>
            <person name="Steindorff A."/>
            <person name="Ohm R.A."/>
            <person name="Martin F."/>
            <person name="Silar P."/>
            <person name="Natvig D.O."/>
            <person name="Lalanne C."/>
            <person name="Gautier V."/>
            <person name="Ament-Velasquez S.L."/>
            <person name="Kruys A."/>
            <person name="Hutchinson M.I."/>
            <person name="Powell A.J."/>
            <person name="Barry K."/>
            <person name="Miller A.N."/>
            <person name="Grigoriev I.V."/>
            <person name="Debuchy R."/>
            <person name="Gladieux P."/>
            <person name="Hiltunen Thoren M."/>
            <person name="Johannesson H."/>
        </authorList>
    </citation>
    <scope>NUCLEOTIDE SEQUENCE</scope>
    <source>
        <strain evidence="10">CBS 141.50</strain>
    </source>
</reference>
<dbReference type="GO" id="GO:0008374">
    <property type="term" value="F:O-acyltransferase activity"/>
    <property type="evidence" value="ECO:0007669"/>
    <property type="project" value="InterPro"/>
</dbReference>
<dbReference type="InterPro" id="IPR044851">
    <property type="entry name" value="Wax_synthase"/>
</dbReference>
<evidence type="ECO:0000256" key="6">
    <source>
        <dbReference type="ARBA" id="ARBA00022989"/>
    </source>
</evidence>
<protein>
    <recommendedName>
        <fullName evidence="9">Wax synthase domain-containing protein</fullName>
    </recommendedName>
</protein>
<keyword evidence="6 8" id="KW-1133">Transmembrane helix</keyword>
<dbReference type="GO" id="GO:0016020">
    <property type="term" value="C:membrane"/>
    <property type="evidence" value="ECO:0007669"/>
    <property type="project" value="UniProtKB-SubCell"/>
</dbReference>
<feature type="transmembrane region" description="Helical" evidence="8">
    <location>
        <begin position="94"/>
        <end position="115"/>
    </location>
</feature>
<evidence type="ECO:0000259" key="9">
    <source>
        <dbReference type="Pfam" id="PF13813"/>
    </source>
</evidence>
<evidence type="ECO:0000256" key="7">
    <source>
        <dbReference type="ARBA" id="ARBA00023136"/>
    </source>
</evidence>
<evidence type="ECO:0000256" key="1">
    <source>
        <dbReference type="ARBA" id="ARBA00004141"/>
    </source>
</evidence>
<evidence type="ECO:0000256" key="3">
    <source>
        <dbReference type="ARBA" id="ARBA00007282"/>
    </source>
</evidence>
<keyword evidence="5 8" id="KW-0812">Transmembrane</keyword>
<accession>A0AAN6ZK79</accession>
<evidence type="ECO:0000313" key="11">
    <source>
        <dbReference type="Proteomes" id="UP001302676"/>
    </source>
</evidence>
<dbReference type="GO" id="GO:0006629">
    <property type="term" value="P:lipid metabolic process"/>
    <property type="evidence" value="ECO:0007669"/>
    <property type="project" value="InterPro"/>
</dbReference>
<keyword evidence="11" id="KW-1185">Reference proteome</keyword>
<feature type="transmembrane region" description="Helical" evidence="8">
    <location>
        <begin position="40"/>
        <end position="58"/>
    </location>
</feature>
<evidence type="ECO:0000256" key="5">
    <source>
        <dbReference type="ARBA" id="ARBA00022692"/>
    </source>
</evidence>
<comment type="pathway">
    <text evidence="2">Secondary metabolite biosynthesis.</text>
</comment>
<keyword evidence="4" id="KW-0808">Transferase</keyword>
<evidence type="ECO:0000313" key="10">
    <source>
        <dbReference type="EMBL" id="KAK4142340.1"/>
    </source>
</evidence>
<evidence type="ECO:0000256" key="2">
    <source>
        <dbReference type="ARBA" id="ARBA00005179"/>
    </source>
</evidence>
<evidence type="ECO:0000256" key="4">
    <source>
        <dbReference type="ARBA" id="ARBA00022679"/>
    </source>
</evidence>
<organism evidence="10 11">
    <name type="scientific">Dichotomopilus funicola</name>
    <dbReference type="NCBI Taxonomy" id="1934379"/>
    <lineage>
        <taxon>Eukaryota</taxon>
        <taxon>Fungi</taxon>
        <taxon>Dikarya</taxon>
        <taxon>Ascomycota</taxon>
        <taxon>Pezizomycotina</taxon>
        <taxon>Sordariomycetes</taxon>
        <taxon>Sordariomycetidae</taxon>
        <taxon>Sordariales</taxon>
        <taxon>Chaetomiaceae</taxon>
        <taxon>Dichotomopilus</taxon>
    </lineage>
</organism>
<dbReference type="GeneID" id="87814264"/>
<proteinExistence type="inferred from homology"/>
<reference evidence="10" key="2">
    <citation type="submission" date="2023-05" db="EMBL/GenBank/DDBJ databases">
        <authorList>
            <consortium name="Lawrence Berkeley National Laboratory"/>
            <person name="Steindorff A."/>
            <person name="Hensen N."/>
            <person name="Bonometti L."/>
            <person name="Westerberg I."/>
            <person name="Brannstrom I.O."/>
            <person name="Guillou S."/>
            <person name="Cros-Aarteil S."/>
            <person name="Calhoun S."/>
            <person name="Haridas S."/>
            <person name="Kuo A."/>
            <person name="Mondo S."/>
            <person name="Pangilinan J."/>
            <person name="Riley R."/>
            <person name="Labutti K."/>
            <person name="Andreopoulos B."/>
            <person name="Lipzen A."/>
            <person name="Chen C."/>
            <person name="Yanf M."/>
            <person name="Daum C."/>
            <person name="Ng V."/>
            <person name="Clum A."/>
            <person name="Ohm R."/>
            <person name="Martin F."/>
            <person name="Silar P."/>
            <person name="Natvig D."/>
            <person name="Lalanne C."/>
            <person name="Gautier V."/>
            <person name="Ament-Velasquez S.L."/>
            <person name="Kruys A."/>
            <person name="Hutchinson M.I."/>
            <person name="Powell A.J."/>
            <person name="Barry K."/>
            <person name="Miller A.N."/>
            <person name="Grigoriev I.V."/>
            <person name="Debuchy R."/>
            <person name="Gladieux P."/>
            <person name="Thoren M.H."/>
            <person name="Johannesson H."/>
        </authorList>
    </citation>
    <scope>NUCLEOTIDE SEQUENCE</scope>
    <source>
        <strain evidence="10">CBS 141.50</strain>
    </source>
</reference>
<dbReference type="PANTHER" id="PTHR31595:SF57">
    <property type="entry name" value="OS04G0481900 PROTEIN"/>
    <property type="match status" value="1"/>
</dbReference>
<dbReference type="Proteomes" id="UP001302676">
    <property type="component" value="Unassembled WGS sequence"/>
</dbReference>
<dbReference type="InterPro" id="IPR032805">
    <property type="entry name" value="Wax_synthase_dom"/>
</dbReference>
<comment type="similarity">
    <text evidence="3">Belongs to the wax synthase family.</text>
</comment>
<feature type="transmembrane region" description="Helical" evidence="8">
    <location>
        <begin position="65"/>
        <end position="82"/>
    </location>
</feature>
<dbReference type="RefSeq" id="XP_062635711.1">
    <property type="nucleotide sequence ID" value="XM_062777651.1"/>
</dbReference>
<dbReference type="EMBL" id="MU853598">
    <property type="protein sequence ID" value="KAK4142340.1"/>
    <property type="molecule type" value="Genomic_DNA"/>
</dbReference>
<evidence type="ECO:0000256" key="8">
    <source>
        <dbReference type="SAM" id="Phobius"/>
    </source>
</evidence>
<dbReference type="Pfam" id="PF13813">
    <property type="entry name" value="MBOAT_2"/>
    <property type="match status" value="1"/>
</dbReference>
<gene>
    <name evidence="10" type="ORF">C8A04DRAFT_13280</name>
</gene>
<sequence length="616" mass="68401">MAIPGPAASHEGFNLGAYHQQQYQAAYQAALAAGHVQPLVLPWSVVGSFFLPLLYLSIPHTTRPWLYRLRWAVAAAVVWLNVRLVRTTSAANEAVAYTVGLLAVWGTLWALRLLVFTRPQWDAARVQRRLRRKGSAGLPTRDGAFTPTAPDESVALALPDYEYFWQPFPAHASFAARLLWTADLLVSWRGAGWNFAISAIPHPPSPSLPLLRGRDDGSDDELVRMDLIPYMVSRTGTTRSLTYAAFFRTRLCAFVLSYLTIDLLAVTMRWDPYFILGPNYLHPYTYPPQGSHSQHTRYPYPLQLPALYSKVLPLPNLTVLLVRNLCGMAGILAGIQLHGAALQLIVVGTGRLYSLGHYYGNIVFRRPSSSTPPPPLCAELWQHPALFGGFVPTVLDRGLAGFWGGYWHQTFRVGFVAPARWLLTQNGGENVGVEGKNVGQEKWRREKTNQDVAARVLEMVFAFSLSGILHATGGKTSIPSTTVAWAPFAFFASQPLGIALQQCLQQASQRILNSITTTDTTDSHIRRLPPSVTTTMLRRAANLLFTLAWLHLTGAGIVDDMSRAGVWMYEPVPVSPLRMMGLGGTGDDGKWWRWGSEAYGLGWYRGRYWWESGVTL</sequence>
<dbReference type="AlphaFoldDB" id="A0AAN6ZK79"/>
<name>A0AAN6ZK79_9PEZI</name>
<keyword evidence="7 8" id="KW-0472">Membrane</keyword>
<comment type="subcellular location">
    <subcellularLocation>
        <location evidence="1">Membrane</location>
        <topology evidence="1">Multi-pass membrane protein</topology>
    </subcellularLocation>
</comment>
<dbReference type="PANTHER" id="PTHR31595">
    <property type="entry name" value="LONG-CHAIN-ALCOHOL O-FATTY-ACYLTRANSFERASE 3-RELATED"/>
    <property type="match status" value="1"/>
</dbReference>